<sequence length="106" mass="11523">EQLSKCFIDSLTSAVIMLFNVPGETQGKPVLDLGFVLGARICSAYIGVLSNNGSVQASINLDSQLGNAKDIAELWKSTFADLYSEWAKHDVIVEAVSTWAKFLDKL</sequence>
<dbReference type="EMBL" id="CAXAMM010010184">
    <property type="protein sequence ID" value="CAK9022537.1"/>
    <property type="molecule type" value="Genomic_DNA"/>
</dbReference>
<organism evidence="1 2">
    <name type="scientific">Durusdinium trenchii</name>
    <dbReference type="NCBI Taxonomy" id="1381693"/>
    <lineage>
        <taxon>Eukaryota</taxon>
        <taxon>Sar</taxon>
        <taxon>Alveolata</taxon>
        <taxon>Dinophyceae</taxon>
        <taxon>Suessiales</taxon>
        <taxon>Symbiodiniaceae</taxon>
        <taxon>Durusdinium</taxon>
    </lineage>
</organism>
<evidence type="ECO:0000313" key="1">
    <source>
        <dbReference type="EMBL" id="CAK9022537.1"/>
    </source>
</evidence>
<reference evidence="1 2" key="1">
    <citation type="submission" date="2024-02" db="EMBL/GenBank/DDBJ databases">
        <authorList>
            <person name="Chen Y."/>
            <person name="Shah S."/>
            <person name="Dougan E. K."/>
            <person name="Thang M."/>
            <person name="Chan C."/>
        </authorList>
    </citation>
    <scope>NUCLEOTIDE SEQUENCE [LARGE SCALE GENOMIC DNA]</scope>
</reference>
<dbReference type="Proteomes" id="UP001642464">
    <property type="component" value="Unassembled WGS sequence"/>
</dbReference>
<proteinExistence type="predicted"/>
<protein>
    <submittedName>
        <fullName evidence="1">Uncharacterized protein</fullName>
    </submittedName>
</protein>
<evidence type="ECO:0000313" key="2">
    <source>
        <dbReference type="Proteomes" id="UP001642464"/>
    </source>
</evidence>
<accession>A0ABP0K8T4</accession>
<keyword evidence="2" id="KW-1185">Reference proteome</keyword>
<feature type="non-terminal residue" evidence="1">
    <location>
        <position position="1"/>
    </location>
</feature>
<comment type="caution">
    <text evidence="1">The sequence shown here is derived from an EMBL/GenBank/DDBJ whole genome shotgun (WGS) entry which is preliminary data.</text>
</comment>
<name>A0ABP0K8T4_9DINO</name>
<gene>
    <name evidence="1" type="ORF">SCF082_LOCUS15827</name>
</gene>